<sequence>MSDEDIKKEIEEDEDTENLSEDFLQDLDEDFDVDWIGDDDWDEVEKEEEEDEIPVGPQFVDNGDETVSDAHNNLMWKKSDSCADFGYGINWFEANDYIEELNEKKFAGFDDWRLCSFDEAKRMFAFTVSNQDKDGAEIHIDPLFTPGGGHNTWTYEEKPDYQQYAMIFSYVTGNEKWEHKDNEYCHVRAVRDEVKETWEPTWRKDTKKFAG</sequence>
<dbReference type="Pfam" id="PF07603">
    <property type="entry name" value="Lcl_C"/>
    <property type="match status" value="1"/>
</dbReference>
<evidence type="ECO:0000313" key="2">
    <source>
        <dbReference type="EMBL" id="CAI2719090.1"/>
    </source>
</evidence>
<feature type="domain" description="Lcl C-terminal" evidence="1">
    <location>
        <begin position="65"/>
        <end position="191"/>
    </location>
</feature>
<dbReference type="InterPro" id="IPR011460">
    <property type="entry name" value="Lcl_C"/>
</dbReference>
<evidence type="ECO:0000313" key="3">
    <source>
        <dbReference type="Proteomes" id="UP001157733"/>
    </source>
</evidence>
<dbReference type="RefSeq" id="WP_282011946.1">
    <property type="nucleotide sequence ID" value="NZ_OX336137.1"/>
</dbReference>
<dbReference type="EMBL" id="OX336137">
    <property type="protein sequence ID" value="CAI2719090.1"/>
    <property type="molecule type" value="Genomic_DNA"/>
</dbReference>
<keyword evidence="3" id="KW-1185">Reference proteome</keyword>
<accession>A0ABM9HGB0</accession>
<dbReference type="Proteomes" id="UP001157733">
    <property type="component" value="Chromosome"/>
</dbReference>
<proteinExistence type="predicted"/>
<organism evidence="2 3">
    <name type="scientific">Nitrospina watsonii</name>
    <dbReference type="NCBI Taxonomy" id="1323948"/>
    <lineage>
        <taxon>Bacteria</taxon>
        <taxon>Pseudomonadati</taxon>
        <taxon>Nitrospinota/Tectimicrobiota group</taxon>
        <taxon>Nitrospinota</taxon>
        <taxon>Nitrospinia</taxon>
        <taxon>Nitrospinales</taxon>
        <taxon>Nitrospinaceae</taxon>
        <taxon>Nitrospina</taxon>
    </lineage>
</organism>
<name>A0ABM9HGB0_9BACT</name>
<protein>
    <recommendedName>
        <fullName evidence="1">Lcl C-terminal domain-containing protein</fullName>
    </recommendedName>
</protein>
<reference evidence="2 3" key="1">
    <citation type="submission" date="2022-09" db="EMBL/GenBank/DDBJ databases">
        <authorList>
            <person name="Kop L."/>
        </authorList>
    </citation>
    <scope>NUCLEOTIDE SEQUENCE [LARGE SCALE GENOMIC DNA]</scope>
    <source>
        <strain evidence="2 3">347</strain>
    </source>
</reference>
<evidence type="ECO:0000259" key="1">
    <source>
        <dbReference type="Pfam" id="PF07603"/>
    </source>
</evidence>
<gene>
    <name evidence="2" type="ORF">NSPWAT_2234</name>
</gene>